<dbReference type="AlphaFoldDB" id="A3VH58"/>
<dbReference type="EMBL" id="AAMT01000008">
    <property type="protein sequence ID" value="EAQ12613.1"/>
    <property type="molecule type" value="Genomic_DNA"/>
</dbReference>
<organism evidence="2 3">
    <name type="scientific">Maritimibacter alkaliphilus HTCC2654</name>
    <dbReference type="NCBI Taxonomy" id="314271"/>
    <lineage>
        <taxon>Bacteria</taxon>
        <taxon>Pseudomonadati</taxon>
        <taxon>Pseudomonadota</taxon>
        <taxon>Alphaproteobacteria</taxon>
        <taxon>Rhodobacterales</taxon>
        <taxon>Roseobacteraceae</taxon>
        <taxon>Maritimibacter</taxon>
    </lineage>
</organism>
<evidence type="ECO:0000313" key="2">
    <source>
        <dbReference type="EMBL" id="EAQ12613.1"/>
    </source>
</evidence>
<comment type="caution">
    <text evidence="2">The sequence shown here is derived from an EMBL/GenBank/DDBJ whole genome shotgun (WGS) entry which is preliminary data.</text>
</comment>
<accession>A3VH58</accession>
<reference evidence="2 3" key="1">
    <citation type="journal article" date="2010" name="J. Bacteriol.">
        <title>Genome sequences of Pelagibaca bermudensis HTCC2601T and Maritimibacter alkaliphilus HTCC2654T, the type strains of two marine Roseobacter genera.</title>
        <authorList>
            <person name="Thrash J.C."/>
            <person name="Cho J.C."/>
            <person name="Ferriera S."/>
            <person name="Johnson J."/>
            <person name="Vergin K.L."/>
            <person name="Giovannoni S.J."/>
        </authorList>
    </citation>
    <scope>NUCLEOTIDE SEQUENCE [LARGE SCALE GENOMIC DNA]</scope>
    <source>
        <strain evidence="2 3">HTCC2654</strain>
    </source>
</reference>
<dbReference type="Proteomes" id="UP000002931">
    <property type="component" value="Unassembled WGS sequence"/>
</dbReference>
<evidence type="ECO:0000313" key="3">
    <source>
        <dbReference type="Proteomes" id="UP000002931"/>
    </source>
</evidence>
<dbReference type="HOGENOM" id="CLU_3416850_0_0_5"/>
<keyword evidence="3" id="KW-1185">Reference proteome</keyword>
<sequence length="26" mass="2586">MSVPALSRPAGTSRNAQSAANARQSG</sequence>
<feature type="compositionally biased region" description="Polar residues" evidence="1">
    <location>
        <begin position="10"/>
        <end position="26"/>
    </location>
</feature>
<name>A3VH58_9RHOB</name>
<feature type="region of interest" description="Disordered" evidence="1">
    <location>
        <begin position="1"/>
        <end position="26"/>
    </location>
</feature>
<protein>
    <submittedName>
        <fullName evidence="2">Uncharacterized protein</fullName>
    </submittedName>
</protein>
<proteinExistence type="predicted"/>
<gene>
    <name evidence="2" type="ORF">RB2654_15045</name>
</gene>
<evidence type="ECO:0000256" key="1">
    <source>
        <dbReference type="SAM" id="MobiDB-lite"/>
    </source>
</evidence>